<keyword evidence="10" id="KW-0732">Signal</keyword>
<name>A0ABT1G5W3_9GAMM</name>
<dbReference type="PANTHER" id="PTHR30069">
    <property type="entry name" value="TONB-DEPENDENT OUTER MEMBRANE RECEPTOR"/>
    <property type="match status" value="1"/>
</dbReference>
<evidence type="ECO:0000256" key="3">
    <source>
        <dbReference type="ARBA" id="ARBA00022452"/>
    </source>
</evidence>
<dbReference type="Proteomes" id="UP001523550">
    <property type="component" value="Unassembled WGS sequence"/>
</dbReference>
<dbReference type="Gene3D" id="2.40.170.20">
    <property type="entry name" value="TonB-dependent receptor, beta-barrel domain"/>
    <property type="match status" value="1"/>
</dbReference>
<comment type="caution">
    <text evidence="13">The sequence shown here is derived from an EMBL/GenBank/DDBJ whole genome shotgun (WGS) entry which is preliminary data.</text>
</comment>
<evidence type="ECO:0000313" key="13">
    <source>
        <dbReference type="EMBL" id="MCP1726684.1"/>
    </source>
</evidence>
<dbReference type="Pfam" id="PF07715">
    <property type="entry name" value="Plug"/>
    <property type="match status" value="1"/>
</dbReference>
<evidence type="ECO:0000256" key="7">
    <source>
        <dbReference type="ARBA" id="ARBA00023237"/>
    </source>
</evidence>
<dbReference type="Pfam" id="PF00593">
    <property type="entry name" value="TonB_dep_Rec_b-barrel"/>
    <property type="match status" value="1"/>
</dbReference>
<dbReference type="SUPFAM" id="SSF56935">
    <property type="entry name" value="Porins"/>
    <property type="match status" value="1"/>
</dbReference>
<evidence type="ECO:0000256" key="10">
    <source>
        <dbReference type="SAM" id="SignalP"/>
    </source>
</evidence>
<evidence type="ECO:0000256" key="6">
    <source>
        <dbReference type="ARBA" id="ARBA00023136"/>
    </source>
</evidence>
<dbReference type="PROSITE" id="PS52016">
    <property type="entry name" value="TONB_DEPENDENT_REC_3"/>
    <property type="match status" value="1"/>
</dbReference>
<keyword evidence="3 8" id="KW-1134">Transmembrane beta strand</keyword>
<dbReference type="RefSeq" id="WP_253445372.1">
    <property type="nucleotide sequence ID" value="NZ_JALJYF010000001.1"/>
</dbReference>
<keyword evidence="14" id="KW-1185">Reference proteome</keyword>
<keyword evidence="2 8" id="KW-0813">Transport</keyword>
<evidence type="ECO:0000259" key="11">
    <source>
        <dbReference type="Pfam" id="PF00593"/>
    </source>
</evidence>
<keyword evidence="13" id="KW-0675">Receptor</keyword>
<keyword evidence="7 8" id="KW-0998">Cell outer membrane</keyword>
<feature type="signal peptide" evidence="10">
    <location>
        <begin position="1"/>
        <end position="30"/>
    </location>
</feature>
<comment type="similarity">
    <text evidence="8 9">Belongs to the TonB-dependent receptor family.</text>
</comment>
<evidence type="ECO:0000256" key="4">
    <source>
        <dbReference type="ARBA" id="ARBA00022692"/>
    </source>
</evidence>
<feature type="chain" id="PRO_5046113421" evidence="10">
    <location>
        <begin position="31"/>
        <end position="664"/>
    </location>
</feature>
<keyword evidence="4 8" id="KW-0812">Transmembrane</keyword>
<feature type="domain" description="TonB-dependent receptor plug" evidence="12">
    <location>
        <begin position="63"/>
        <end position="170"/>
    </location>
</feature>
<proteinExistence type="inferred from homology"/>
<evidence type="ECO:0000256" key="5">
    <source>
        <dbReference type="ARBA" id="ARBA00023077"/>
    </source>
</evidence>
<dbReference type="Gene3D" id="2.170.130.10">
    <property type="entry name" value="TonB-dependent receptor, plug domain"/>
    <property type="match status" value="1"/>
</dbReference>
<evidence type="ECO:0000313" key="14">
    <source>
        <dbReference type="Proteomes" id="UP001523550"/>
    </source>
</evidence>
<accession>A0ABT1G5W3</accession>
<evidence type="ECO:0000256" key="8">
    <source>
        <dbReference type="PROSITE-ProRule" id="PRU01360"/>
    </source>
</evidence>
<feature type="domain" description="TonB-dependent receptor-like beta-barrel" evidence="11">
    <location>
        <begin position="195"/>
        <end position="601"/>
    </location>
</feature>
<sequence>MTASVSHHWTALSSPVILAALTAWTNPAYAGNEDDAQGLLTEDAYLESPARVLTGSRLRQARDDSPVSVTVIDREMIKASGAREIQELLRYVPGAVVSYTSGHWSSVVMGFGAESYSRRLEVLVDGRSVYTPSFGGVPWPSLPYSVSDIERIEVTRGPNTSAFGTNAFLGTINIITRDPADRSGGEIEVLAGDDYAHRAQYRQFGSSDRTDWSISTAQWGDNGFDNQRLEFDGKSHRFINTQLRYHTGPNSNLHARAGVSRGRQEWGRDHPAFEPPRDQYWKNHFGQLNWEYQTDSGQLLEFRIHHSEEDIDETFHTRPIVELDFAEVPVDESRVSSRSDIEFQHTLRLSETSRILWGLGAREDKVESPQAYFPDGPEKNRSGRVFTQLEWQPTPDYTMNLGAMYEDDQIVDGAFSPRLALNRHLGTNHTLRLSASRATRSPVLIEELGDWSIDMPLAYQQVVLASGGLERETVDSVELGHLYESPTHSLTIDTRIHHDHIQDMIMYISSPVPEDPFDGEAVDFANLENARITGLETSLEWRPMERIRLNTSYAYKKIDSPDQSGTINDSAPRHSMSLLGQYEFNDRTRISLSYFYYSEYQLMNLGARVNHTRRADMRIAHTMGSDDNAPRLALVIQSLSGDYRDTWPRNRFHRRIFGEIRIPF</sequence>
<dbReference type="PANTHER" id="PTHR30069:SF27">
    <property type="entry name" value="BLL4766 PROTEIN"/>
    <property type="match status" value="1"/>
</dbReference>
<evidence type="ECO:0000256" key="9">
    <source>
        <dbReference type="RuleBase" id="RU003357"/>
    </source>
</evidence>
<dbReference type="InterPro" id="IPR036942">
    <property type="entry name" value="Beta-barrel_TonB_sf"/>
</dbReference>
<keyword evidence="6 8" id="KW-0472">Membrane</keyword>
<dbReference type="EMBL" id="JALJYF010000001">
    <property type="protein sequence ID" value="MCP1726684.1"/>
    <property type="molecule type" value="Genomic_DNA"/>
</dbReference>
<reference evidence="13 14" key="1">
    <citation type="submission" date="2022-03" db="EMBL/GenBank/DDBJ databases">
        <title>Genomic Encyclopedia of Type Strains, Phase III (KMG-III): the genomes of soil and plant-associated and newly described type strains.</title>
        <authorList>
            <person name="Whitman W."/>
        </authorList>
    </citation>
    <scope>NUCLEOTIDE SEQUENCE [LARGE SCALE GENOMIC DNA]</scope>
    <source>
        <strain evidence="13 14">BSker1</strain>
    </source>
</reference>
<keyword evidence="5 9" id="KW-0798">TonB box</keyword>
<comment type="subcellular location">
    <subcellularLocation>
        <location evidence="1 8">Cell outer membrane</location>
        <topology evidence="1 8">Multi-pass membrane protein</topology>
    </subcellularLocation>
</comment>
<organism evidence="13 14">
    <name type="scientific">Natronospira proteinivora</name>
    <dbReference type="NCBI Taxonomy" id="1807133"/>
    <lineage>
        <taxon>Bacteria</taxon>
        <taxon>Pseudomonadati</taxon>
        <taxon>Pseudomonadota</taxon>
        <taxon>Gammaproteobacteria</taxon>
        <taxon>Natronospirales</taxon>
        <taxon>Natronospiraceae</taxon>
        <taxon>Natronospira</taxon>
    </lineage>
</organism>
<dbReference type="InterPro" id="IPR000531">
    <property type="entry name" value="Beta-barrel_TonB"/>
</dbReference>
<dbReference type="InterPro" id="IPR037066">
    <property type="entry name" value="Plug_dom_sf"/>
</dbReference>
<gene>
    <name evidence="13" type="ORF">J2T60_000649</name>
</gene>
<evidence type="ECO:0000256" key="1">
    <source>
        <dbReference type="ARBA" id="ARBA00004571"/>
    </source>
</evidence>
<evidence type="ECO:0000259" key="12">
    <source>
        <dbReference type="Pfam" id="PF07715"/>
    </source>
</evidence>
<dbReference type="InterPro" id="IPR012910">
    <property type="entry name" value="Plug_dom"/>
</dbReference>
<protein>
    <submittedName>
        <fullName evidence="13">Iron complex outermembrane receptor protein</fullName>
    </submittedName>
</protein>
<dbReference type="InterPro" id="IPR039426">
    <property type="entry name" value="TonB-dep_rcpt-like"/>
</dbReference>
<evidence type="ECO:0000256" key="2">
    <source>
        <dbReference type="ARBA" id="ARBA00022448"/>
    </source>
</evidence>